<dbReference type="InterPro" id="IPR007793">
    <property type="entry name" value="DivIVA_fam"/>
</dbReference>
<keyword evidence="5 7" id="KW-0175">Coiled coil</keyword>
<dbReference type="Proteomes" id="UP000469523">
    <property type="component" value="Unassembled WGS sequence"/>
</dbReference>
<dbReference type="InterPro" id="IPR019933">
    <property type="entry name" value="DivIVA_domain"/>
</dbReference>
<dbReference type="EMBL" id="VUNQ01000001">
    <property type="protein sequence ID" value="MSU00089.1"/>
    <property type="molecule type" value="Genomic_DNA"/>
</dbReference>
<reference evidence="9 10" key="1">
    <citation type="submission" date="2019-09" db="EMBL/GenBank/DDBJ databases">
        <title>In-depth cultivation of the pig gut microbiome towards novel bacterial diversity and tailored functional studies.</title>
        <authorList>
            <person name="Wylensek D."/>
            <person name="Hitch T.C.A."/>
            <person name="Clavel T."/>
        </authorList>
    </citation>
    <scope>NUCLEOTIDE SEQUENCE [LARGE SCALE GENOMIC DNA]</scope>
    <source>
        <strain evidence="9 10">WCA3-693-APC-4?</strain>
    </source>
</reference>
<feature type="coiled-coil region" evidence="7">
    <location>
        <begin position="28"/>
        <end position="55"/>
    </location>
</feature>
<evidence type="ECO:0000256" key="1">
    <source>
        <dbReference type="ARBA" id="ARBA00004496"/>
    </source>
</evidence>
<keyword evidence="6" id="KW-0131">Cell cycle</keyword>
<evidence type="ECO:0000256" key="4">
    <source>
        <dbReference type="ARBA" id="ARBA00022618"/>
    </source>
</evidence>
<comment type="subcellular location">
    <subcellularLocation>
        <location evidence="1">Cytoplasm</location>
    </subcellularLocation>
</comment>
<evidence type="ECO:0000313" key="9">
    <source>
        <dbReference type="EMBL" id="MSU00089.1"/>
    </source>
</evidence>
<feature type="region of interest" description="Disordered" evidence="8">
    <location>
        <begin position="157"/>
        <end position="177"/>
    </location>
</feature>
<dbReference type="PANTHER" id="PTHR35794">
    <property type="entry name" value="CELL DIVISION PROTEIN DIVIVA"/>
    <property type="match status" value="1"/>
</dbReference>
<dbReference type="NCBIfam" id="TIGR03544">
    <property type="entry name" value="DivI1A_domain"/>
    <property type="match status" value="1"/>
</dbReference>
<gene>
    <name evidence="9" type="ORF">FYJ83_01235</name>
</gene>
<keyword evidence="3" id="KW-0963">Cytoplasm</keyword>
<dbReference type="Pfam" id="PF05103">
    <property type="entry name" value="DivIVA"/>
    <property type="match status" value="1"/>
</dbReference>
<dbReference type="AlphaFoldDB" id="A0A6N7XDI2"/>
<accession>A0A6N7XDI2</accession>
<evidence type="ECO:0000256" key="8">
    <source>
        <dbReference type="SAM" id="MobiDB-lite"/>
    </source>
</evidence>
<evidence type="ECO:0000256" key="5">
    <source>
        <dbReference type="ARBA" id="ARBA00023054"/>
    </source>
</evidence>
<dbReference type="GO" id="GO:0005737">
    <property type="term" value="C:cytoplasm"/>
    <property type="evidence" value="ECO:0007669"/>
    <property type="project" value="UniProtKB-SubCell"/>
</dbReference>
<dbReference type="RefSeq" id="WP_154438286.1">
    <property type="nucleotide sequence ID" value="NZ_JAHLPJ010000001.1"/>
</dbReference>
<proteinExistence type="inferred from homology"/>
<evidence type="ECO:0000256" key="6">
    <source>
        <dbReference type="ARBA" id="ARBA00023306"/>
    </source>
</evidence>
<evidence type="ECO:0000313" key="10">
    <source>
        <dbReference type="Proteomes" id="UP000469523"/>
    </source>
</evidence>
<evidence type="ECO:0000256" key="2">
    <source>
        <dbReference type="ARBA" id="ARBA00009008"/>
    </source>
</evidence>
<keyword evidence="4" id="KW-0132">Cell division</keyword>
<organism evidence="9 10">
    <name type="scientific">Tissierella pigra</name>
    <dbReference type="NCBI Taxonomy" id="2607614"/>
    <lineage>
        <taxon>Bacteria</taxon>
        <taxon>Bacillati</taxon>
        <taxon>Bacillota</taxon>
        <taxon>Tissierellia</taxon>
        <taxon>Tissierellales</taxon>
        <taxon>Tissierellaceae</taxon>
        <taxon>Tissierella</taxon>
    </lineage>
</organism>
<comment type="caution">
    <text evidence="9">The sequence shown here is derived from an EMBL/GenBank/DDBJ whole genome shotgun (WGS) entry which is preliminary data.</text>
</comment>
<dbReference type="PANTHER" id="PTHR35794:SF2">
    <property type="entry name" value="CELL DIVISION PROTEIN DIVIVA"/>
    <property type="match status" value="1"/>
</dbReference>
<dbReference type="Gene3D" id="6.10.250.660">
    <property type="match status" value="1"/>
</dbReference>
<protein>
    <submittedName>
        <fullName evidence="9">DivIVA domain-containing protein</fullName>
    </submittedName>
</protein>
<comment type="similarity">
    <text evidence="2">Belongs to the DivIVA family.</text>
</comment>
<dbReference type="GO" id="GO:0051301">
    <property type="term" value="P:cell division"/>
    <property type="evidence" value="ECO:0007669"/>
    <property type="project" value="UniProtKB-KW"/>
</dbReference>
<keyword evidence="10" id="KW-1185">Reference proteome</keyword>
<sequence length="177" mass="20545">MITPLDIQSKEFKKALGGYNTREVDAYLDAINTDYEKLYRENIELKDKIGMLTDQIRQYNNLEETLKSTLVIAQSTADEVTSAARKKAELIIEDAEIQSKNRINAARDEVKNIMKEYDHLKKEIFIFKNRYETFIKAQLISLEEFHEEYESKGSNEILEETTIDESHDLNEVDDLGA</sequence>
<evidence type="ECO:0000256" key="3">
    <source>
        <dbReference type="ARBA" id="ARBA00022490"/>
    </source>
</evidence>
<evidence type="ECO:0000256" key="7">
    <source>
        <dbReference type="SAM" id="Coils"/>
    </source>
</evidence>
<name>A0A6N7XDI2_9FIRM</name>